<evidence type="ECO:0000313" key="2">
    <source>
        <dbReference type="Proteomes" id="UP001143372"/>
    </source>
</evidence>
<reference evidence="1" key="2">
    <citation type="submission" date="2023-01" db="EMBL/GenBank/DDBJ databases">
        <authorList>
            <person name="Sun Q."/>
            <person name="Evtushenko L."/>
        </authorList>
    </citation>
    <scope>NUCLEOTIDE SEQUENCE</scope>
    <source>
        <strain evidence="1">VKM B-2347</strain>
    </source>
</reference>
<dbReference type="Proteomes" id="UP001143372">
    <property type="component" value="Unassembled WGS sequence"/>
</dbReference>
<dbReference type="EMBL" id="BSFI01000002">
    <property type="protein sequence ID" value="GLK66645.1"/>
    <property type="molecule type" value="Genomic_DNA"/>
</dbReference>
<dbReference type="AlphaFoldDB" id="A0A9W6IWX4"/>
<dbReference type="RefSeq" id="WP_271166916.1">
    <property type="nucleotide sequence ID" value="NZ_BSFI01000002.1"/>
</dbReference>
<sequence>MIKQGAEPSLHVRHDLLADDRTGVRQLALEAVALGRQRVHAALHLTLPDLAGDDHVDQAFDPALIFPKTARGLGHAPWLRGGPKKRFRTSAEQC</sequence>
<name>A0A9W6IWX4_9HYPH</name>
<reference evidence="1" key="1">
    <citation type="journal article" date="2014" name="Int. J. Syst. Evol. Microbiol.">
        <title>Complete genome sequence of Corynebacterium casei LMG S-19264T (=DSM 44701T), isolated from a smear-ripened cheese.</title>
        <authorList>
            <consortium name="US DOE Joint Genome Institute (JGI-PGF)"/>
            <person name="Walter F."/>
            <person name="Albersmeier A."/>
            <person name="Kalinowski J."/>
            <person name="Ruckert C."/>
        </authorList>
    </citation>
    <scope>NUCLEOTIDE SEQUENCE</scope>
    <source>
        <strain evidence="1">VKM B-2347</strain>
    </source>
</reference>
<protein>
    <submittedName>
        <fullName evidence="1">Uncharacterized protein</fullName>
    </submittedName>
</protein>
<evidence type="ECO:0000313" key="1">
    <source>
        <dbReference type="EMBL" id="GLK66645.1"/>
    </source>
</evidence>
<gene>
    <name evidence="1" type="ORF">GCM10008179_02830</name>
</gene>
<organism evidence="1 2">
    <name type="scientific">Hansschlegelia plantiphila</name>
    <dbReference type="NCBI Taxonomy" id="374655"/>
    <lineage>
        <taxon>Bacteria</taxon>
        <taxon>Pseudomonadati</taxon>
        <taxon>Pseudomonadota</taxon>
        <taxon>Alphaproteobacteria</taxon>
        <taxon>Hyphomicrobiales</taxon>
        <taxon>Methylopilaceae</taxon>
        <taxon>Hansschlegelia</taxon>
    </lineage>
</organism>
<keyword evidence="2" id="KW-1185">Reference proteome</keyword>
<proteinExistence type="predicted"/>
<accession>A0A9W6IWX4</accession>
<comment type="caution">
    <text evidence="1">The sequence shown here is derived from an EMBL/GenBank/DDBJ whole genome shotgun (WGS) entry which is preliminary data.</text>
</comment>